<dbReference type="GO" id="GO:0006390">
    <property type="term" value="P:mitochondrial transcription"/>
    <property type="evidence" value="ECO:0007669"/>
    <property type="project" value="EnsemblFungi"/>
</dbReference>
<dbReference type="InterPro" id="IPR029262">
    <property type="entry name" value="RPOL_N"/>
</dbReference>
<proteinExistence type="inferred from homology"/>
<protein>
    <recommendedName>
        <fullName evidence="10">DNA-directed RNA polymerase</fullName>
        <ecNumber evidence="10">2.7.7.6</ecNumber>
    </recommendedName>
</protein>
<dbReference type="GO" id="GO:0034245">
    <property type="term" value="C:mitochondrial DNA-directed RNA polymerase complex"/>
    <property type="evidence" value="ECO:0007669"/>
    <property type="project" value="EnsemblFungi"/>
</dbReference>
<dbReference type="GO" id="GO:0001018">
    <property type="term" value="F:mitochondrial promoter sequence-specific DNA binding"/>
    <property type="evidence" value="ECO:0007669"/>
    <property type="project" value="TreeGrafter"/>
</dbReference>
<dbReference type="OrthoDB" id="276422at2759"/>
<evidence type="ECO:0000256" key="6">
    <source>
        <dbReference type="ARBA" id="ARBA00022946"/>
    </source>
</evidence>
<keyword evidence="14" id="KW-1185">Reference proteome</keyword>
<evidence type="ECO:0000256" key="1">
    <source>
        <dbReference type="ARBA" id="ARBA00004173"/>
    </source>
</evidence>
<keyword evidence="4 10" id="KW-0808">Transferase</keyword>
<evidence type="ECO:0000256" key="4">
    <source>
        <dbReference type="ARBA" id="ARBA00022679"/>
    </source>
</evidence>
<comment type="subcellular location">
    <subcellularLocation>
        <location evidence="1">Mitochondrion</location>
    </subcellularLocation>
</comment>
<dbReference type="Gene3D" id="1.10.150.20">
    <property type="entry name" value="5' to 3' exonuclease, C-terminal subdomain"/>
    <property type="match status" value="1"/>
</dbReference>
<dbReference type="InterPro" id="IPR043502">
    <property type="entry name" value="DNA/RNA_pol_sf"/>
</dbReference>
<evidence type="ECO:0000256" key="11">
    <source>
        <dbReference type="SAM" id="MobiDB-lite"/>
    </source>
</evidence>
<evidence type="ECO:0000256" key="2">
    <source>
        <dbReference type="ARBA" id="ARBA00009493"/>
    </source>
</evidence>
<evidence type="ECO:0000256" key="8">
    <source>
        <dbReference type="ARBA" id="ARBA00023163"/>
    </source>
</evidence>
<dbReference type="InterPro" id="IPR037159">
    <property type="entry name" value="RNA_POL_N_sf"/>
</dbReference>
<dbReference type="GO" id="GO:0003899">
    <property type="term" value="F:DNA-directed RNA polymerase activity"/>
    <property type="evidence" value="ECO:0007669"/>
    <property type="project" value="UniProtKB-EC"/>
</dbReference>
<evidence type="ECO:0000313" key="13">
    <source>
        <dbReference type="EMBL" id="ODQ72193.1"/>
    </source>
</evidence>
<dbReference type="InterPro" id="IPR046950">
    <property type="entry name" value="DNA-dir_Rpol_C_phage-type"/>
</dbReference>
<dbReference type="Proteomes" id="UP000094385">
    <property type="component" value="Unassembled WGS sequence"/>
</dbReference>
<feature type="domain" description="DNA-directed RNA polymerase N-terminal" evidence="12">
    <location>
        <begin position="368"/>
        <end position="701"/>
    </location>
</feature>
<dbReference type="PANTHER" id="PTHR10102">
    <property type="entry name" value="DNA-DIRECTED RNA POLYMERASE, MITOCHONDRIAL"/>
    <property type="match status" value="1"/>
</dbReference>
<dbReference type="PROSITE" id="PS00900">
    <property type="entry name" value="RNA_POL_PHAGE_1"/>
    <property type="match status" value="1"/>
</dbReference>
<evidence type="ECO:0000256" key="3">
    <source>
        <dbReference type="ARBA" id="ARBA00022478"/>
    </source>
</evidence>
<evidence type="ECO:0000256" key="7">
    <source>
        <dbReference type="ARBA" id="ARBA00023128"/>
    </source>
</evidence>
<dbReference type="FunFam" id="1.10.287.280:FF:000001">
    <property type="entry name" value="DNA-directed RNA polymerase"/>
    <property type="match status" value="1"/>
</dbReference>
<dbReference type="FunFam" id="1.10.150.20:FF:000041">
    <property type="entry name" value="DNA-directed RNA polymerase"/>
    <property type="match status" value="1"/>
</dbReference>
<dbReference type="Gene3D" id="1.10.287.280">
    <property type="match status" value="1"/>
</dbReference>
<dbReference type="FunFam" id="1.10.1320.10:FF:000005">
    <property type="entry name" value="DNA-directed RNA polymerase"/>
    <property type="match status" value="1"/>
</dbReference>
<evidence type="ECO:0000256" key="9">
    <source>
        <dbReference type="ARBA" id="ARBA00048552"/>
    </source>
</evidence>
<keyword evidence="7" id="KW-0496">Mitochondrion</keyword>
<evidence type="ECO:0000313" key="14">
    <source>
        <dbReference type="Proteomes" id="UP000094385"/>
    </source>
</evidence>
<dbReference type="Pfam" id="PF00940">
    <property type="entry name" value="RNA_pol"/>
    <property type="match status" value="1"/>
</dbReference>
<reference evidence="13 14" key="1">
    <citation type="journal article" date="2016" name="Proc. Natl. Acad. Sci. U.S.A.">
        <title>Comparative genomics of biotechnologically important yeasts.</title>
        <authorList>
            <person name="Riley R."/>
            <person name="Haridas S."/>
            <person name="Wolfe K.H."/>
            <person name="Lopes M.R."/>
            <person name="Hittinger C.T."/>
            <person name="Goeker M."/>
            <person name="Salamov A.A."/>
            <person name="Wisecaver J.H."/>
            <person name="Long T.M."/>
            <person name="Calvey C.H."/>
            <person name="Aerts A.L."/>
            <person name="Barry K.W."/>
            <person name="Choi C."/>
            <person name="Clum A."/>
            <person name="Coughlan A.Y."/>
            <person name="Deshpande S."/>
            <person name="Douglass A.P."/>
            <person name="Hanson S.J."/>
            <person name="Klenk H.-P."/>
            <person name="LaButti K.M."/>
            <person name="Lapidus A."/>
            <person name="Lindquist E.A."/>
            <person name="Lipzen A.M."/>
            <person name="Meier-Kolthoff J.P."/>
            <person name="Ohm R.A."/>
            <person name="Otillar R.P."/>
            <person name="Pangilinan J.L."/>
            <person name="Peng Y."/>
            <person name="Rokas A."/>
            <person name="Rosa C.A."/>
            <person name="Scheuner C."/>
            <person name="Sibirny A.A."/>
            <person name="Slot J.C."/>
            <person name="Stielow J.B."/>
            <person name="Sun H."/>
            <person name="Kurtzman C.P."/>
            <person name="Blackwell M."/>
            <person name="Grigoriev I.V."/>
            <person name="Jeffries T.W."/>
        </authorList>
    </citation>
    <scope>NUCLEOTIDE SEQUENCE [LARGE SCALE GENOMIC DNA]</scope>
    <source>
        <strain evidence="13 14">NRRL Y-11557</strain>
    </source>
</reference>
<comment type="catalytic activity">
    <reaction evidence="9 10">
        <text>RNA(n) + a ribonucleoside 5'-triphosphate = RNA(n+1) + diphosphate</text>
        <dbReference type="Rhea" id="RHEA:21248"/>
        <dbReference type="Rhea" id="RHEA-COMP:14527"/>
        <dbReference type="Rhea" id="RHEA-COMP:17342"/>
        <dbReference type="ChEBI" id="CHEBI:33019"/>
        <dbReference type="ChEBI" id="CHEBI:61557"/>
        <dbReference type="ChEBI" id="CHEBI:140395"/>
        <dbReference type="EC" id="2.7.7.6"/>
    </reaction>
</comment>
<keyword evidence="6" id="KW-0809">Transit peptide</keyword>
<dbReference type="PANTHER" id="PTHR10102:SF0">
    <property type="entry name" value="DNA-DIRECTED RNA POLYMERASE, MITOCHONDRIAL"/>
    <property type="match status" value="1"/>
</dbReference>
<comment type="similarity">
    <text evidence="2 10">Belongs to the phage and mitochondrial RNA polymerase family.</text>
</comment>
<keyword evidence="8 10" id="KW-0804">Transcription</keyword>
<organism evidence="13 14">
    <name type="scientific">Lipomyces starkeyi NRRL Y-11557</name>
    <dbReference type="NCBI Taxonomy" id="675824"/>
    <lineage>
        <taxon>Eukaryota</taxon>
        <taxon>Fungi</taxon>
        <taxon>Dikarya</taxon>
        <taxon>Ascomycota</taxon>
        <taxon>Saccharomycotina</taxon>
        <taxon>Lipomycetes</taxon>
        <taxon>Lipomycetales</taxon>
        <taxon>Lipomycetaceae</taxon>
        <taxon>Lipomyces</taxon>
    </lineage>
</organism>
<feature type="compositionally biased region" description="Acidic residues" evidence="11">
    <location>
        <begin position="1332"/>
        <end position="1356"/>
    </location>
</feature>
<keyword evidence="5 10" id="KW-0548">Nucleotidyltransferase</keyword>
<dbReference type="SMART" id="SM01311">
    <property type="entry name" value="RPOL_N"/>
    <property type="match status" value="1"/>
</dbReference>
<gene>
    <name evidence="13" type="ORF">LIPSTDRAFT_64385</name>
</gene>
<evidence type="ECO:0000256" key="5">
    <source>
        <dbReference type="ARBA" id="ARBA00022695"/>
    </source>
</evidence>
<keyword evidence="3 10" id="KW-0240">DNA-directed RNA polymerase</keyword>
<evidence type="ECO:0000256" key="10">
    <source>
        <dbReference type="RuleBase" id="RU003805"/>
    </source>
</evidence>
<dbReference type="STRING" id="675824.A0A1E3Q3C6"/>
<dbReference type="InterPro" id="IPR002092">
    <property type="entry name" value="DNA-dir_Rpol_phage-type"/>
</dbReference>
<dbReference type="Pfam" id="PF14700">
    <property type="entry name" value="RPOL_N"/>
    <property type="match status" value="1"/>
</dbReference>
<comment type="function">
    <text evidence="10">DNA-dependent RNA polymerase catalyzes the transcription of DNA into RNA using the four ribonucleoside triphosphates as substrates.</text>
</comment>
<dbReference type="EMBL" id="KV454296">
    <property type="protein sequence ID" value="ODQ72193.1"/>
    <property type="molecule type" value="Genomic_DNA"/>
</dbReference>
<dbReference type="GO" id="GO:0006269">
    <property type="term" value="P:DNA replication, synthesis of primer"/>
    <property type="evidence" value="ECO:0007669"/>
    <property type="project" value="EnsemblFungi"/>
</dbReference>
<dbReference type="Gene3D" id="1.10.287.260">
    <property type="match status" value="1"/>
</dbReference>
<dbReference type="GO" id="GO:0042645">
    <property type="term" value="C:mitochondrial nucleoid"/>
    <property type="evidence" value="ECO:0007669"/>
    <property type="project" value="EnsemblFungi"/>
</dbReference>
<feature type="region of interest" description="Disordered" evidence="11">
    <location>
        <begin position="242"/>
        <end position="267"/>
    </location>
</feature>
<evidence type="ECO:0000259" key="12">
    <source>
        <dbReference type="SMART" id="SM01311"/>
    </source>
</evidence>
<sequence length="1403" mass="158481">MLPLTATARSAVTRGRLLKSCRLFNSKTSALSVAGAYQTHSPPMHDIPEIIGDRSPRVDISTNSGKLVILTDLFDRPTEGDEEVDAISSRNRYIRNRNHVASLMDALVTSGHLKRADIILPQAHEILSPEEFALVRNDFLQMFVKKDLEDHKSVSYSINWLQSSVDRFPGIPLDSKSYAIIIATACRMPDLLRGNEHISDLMKQYKKQGGLAKDILQHVELFTFRDARRVAMNLDIDEEDLPADFRTDGSRSASPEDAESMSGSVTEALSKMQQCEAQDILNRLPPDVFKSGFDSLTPVDSHGIKLLRSALKGVAASKRPQLPVYASNPDADASREDEGFLHLEEQLSLLPDEDQTKYRDAFESYNMDRQLALETLALESARERWKYDYEQMHARGEVRVKNINHYLWEWHTAMTEQLQEELKRIDLLLDYGTGKPSKSKTRGAPKSAVTPSDRARMRYGAYLKLVDPAKLSVITILELLKMHSSGGGGVTEGIRTTRAVLNLGRAIEMEYNSEQLLKSDVVQTGFRATKSMLHSVPEFKRSLAVAKRITEGKNLSSWRPEWPDDIKAEIGSTLISILMHVARITVSAVDPVTGQQVSAIAPAFTHTYQYTGGLKLGVLKLHRDFVNKISREPASAMLHPQQLPMLVKPKPWVGWNEGAYYYSKTALMRTKDSAEQTAYIKEACRRNDLESVYEGLDVLGSAAWIINTRVFEVLAKVWNTGEEFLEIPTRYEGDINFPLEPPKDADPAVRRDWARVCKLMIHERRTSHSQRCDVNYKLEISRAFLGERIFFPHNIDFRGRAYAIPPHLNHLGNDMCRGLLMFWEGKPLGERGLRWLKIHLANVCGYDKADFQSRVQYADDKIQEIFDSADCPLDGRRWWMQASDPWQCLAACFELADALRSPDPYAFRSRLPVHQDGTCNGLQHYAALGGDIEGARQVNLEPGDKPQDIYTHVASRVHDYVKQDAENGHEVAKILVGKVSRKVVKQSVMTNVYGVTYIGARAQILGQLKDTKQIDERDLWRCAAYLTTLVFKVVRNLFNGAHLIQDWLAECAKRISKSVPPTVHSDLKPNSSMTSVIWTTPLGLPVVQPYREIVRKQVGTNLQSVFISDPYAIHPVNSRKQVTAFPPNFIHSLDATHMLLSALACGRNGLTFAAVHDSYWTHAADIDRMNAILRDAFIKLHEGDLVAKLKEEFERRYAGYMQFIEIDNHSREAKRITEWRKELRTRLGRKVTVRDEIEEESNRKELLNSNDPIKRAEGAAMMTPLSIIGNTDIEELKMKRVYTTNGTRNAVKSTENESGEKTSEEIIRETLGIPDSVPTERQETASINDNLEASEETMEEHSLDDEVDEQETVEDTDSTAIGSNIKVLKMRGLGIFYPLTFPPVPPKGAFDVKTLRNSLYFFS</sequence>
<accession>A0A1E3Q3C6</accession>
<dbReference type="InterPro" id="IPR024075">
    <property type="entry name" value="DNA-dir_RNA_pol_helix_hairp_sf"/>
</dbReference>
<dbReference type="SUPFAM" id="SSF56672">
    <property type="entry name" value="DNA/RNA polymerases"/>
    <property type="match status" value="1"/>
</dbReference>
<dbReference type="Gene3D" id="1.10.1320.10">
    <property type="entry name" value="DNA-directed RNA polymerase, N-terminal domain"/>
    <property type="match status" value="1"/>
</dbReference>
<dbReference type="EC" id="2.7.7.6" evidence="10"/>
<feature type="region of interest" description="Disordered" evidence="11">
    <location>
        <begin position="1331"/>
        <end position="1356"/>
    </location>
</feature>
<name>A0A1E3Q3C6_LIPST</name>
<dbReference type="PROSITE" id="PS00489">
    <property type="entry name" value="RNA_POL_PHAGE_2"/>
    <property type="match status" value="1"/>
</dbReference>